<feature type="compositionally biased region" description="Basic and acidic residues" evidence="3">
    <location>
        <begin position="415"/>
        <end position="429"/>
    </location>
</feature>
<dbReference type="AlphaFoldDB" id="A0A3D8T204"/>
<accession>A0A3D8T204</accession>
<feature type="domain" description="Rad21/Rec8-like protein N-terminal" evidence="4">
    <location>
        <begin position="1"/>
        <end position="61"/>
    </location>
</feature>
<dbReference type="PANTHER" id="PTHR12585:SF70">
    <property type="entry name" value="RAD21_REC8 N TERMINAL DOMAIN PROTEIN (AFU_ORTHOLOGUE AFUA_6G02900)"/>
    <property type="match status" value="1"/>
</dbReference>
<evidence type="ECO:0000256" key="2">
    <source>
        <dbReference type="ARBA" id="ARBA00023242"/>
    </source>
</evidence>
<gene>
    <name evidence="5" type="ORF">BP5796_01954</name>
</gene>
<name>A0A3D8T204_9HELO</name>
<dbReference type="EMBL" id="PDLN01000002">
    <property type="protein sequence ID" value="RDW92560.1"/>
    <property type="molecule type" value="Genomic_DNA"/>
</dbReference>
<dbReference type="PANTHER" id="PTHR12585">
    <property type="entry name" value="SCC1 / RAD21 FAMILY MEMBER"/>
    <property type="match status" value="1"/>
</dbReference>
<dbReference type="Proteomes" id="UP000256328">
    <property type="component" value="Unassembled WGS sequence"/>
</dbReference>
<evidence type="ECO:0000256" key="1">
    <source>
        <dbReference type="ARBA" id="ARBA00004123"/>
    </source>
</evidence>
<dbReference type="CDD" id="cd21789">
    <property type="entry name" value="Rad21_Rec8_M_SpRec8p-like"/>
    <property type="match status" value="1"/>
</dbReference>
<evidence type="ECO:0000313" key="5">
    <source>
        <dbReference type="EMBL" id="RDW92560.1"/>
    </source>
</evidence>
<evidence type="ECO:0000313" key="6">
    <source>
        <dbReference type="Proteomes" id="UP000256328"/>
    </source>
</evidence>
<comment type="caution">
    <text evidence="5">The sequence shown here is derived from an EMBL/GenBank/DDBJ whole genome shotgun (WGS) entry which is preliminary data.</text>
</comment>
<feature type="region of interest" description="Disordered" evidence="3">
    <location>
        <begin position="262"/>
        <end position="299"/>
    </location>
</feature>
<reference evidence="5 6" key="1">
    <citation type="journal article" date="2018" name="IMA Fungus">
        <title>IMA Genome-F 9: Draft genome sequence of Annulohypoxylon stygium, Aspergillus mulundensis, Berkeleyomyces basicola (syn. Thielaviopsis basicola), Ceratocystis smalleyi, two Cercospora beticola strains, Coleophoma cylindrospora, Fusarium fracticaudum, Phialophora cf. hyalina, and Morchella septimelata.</title>
        <authorList>
            <person name="Wingfield B.D."/>
            <person name="Bills G.F."/>
            <person name="Dong Y."/>
            <person name="Huang W."/>
            <person name="Nel W.J."/>
            <person name="Swalarsk-Parry B.S."/>
            <person name="Vaghefi N."/>
            <person name="Wilken P.M."/>
            <person name="An Z."/>
            <person name="de Beer Z.W."/>
            <person name="De Vos L."/>
            <person name="Chen L."/>
            <person name="Duong T.A."/>
            <person name="Gao Y."/>
            <person name="Hammerbacher A."/>
            <person name="Kikkert J.R."/>
            <person name="Li Y."/>
            <person name="Li H."/>
            <person name="Li K."/>
            <person name="Li Q."/>
            <person name="Liu X."/>
            <person name="Ma X."/>
            <person name="Naidoo K."/>
            <person name="Pethybridge S.J."/>
            <person name="Sun J."/>
            <person name="Steenkamp E.T."/>
            <person name="van der Nest M.A."/>
            <person name="van Wyk S."/>
            <person name="Wingfield M.J."/>
            <person name="Xiong C."/>
            <person name="Yue Q."/>
            <person name="Zhang X."/>
        </authorList>
    </citation>
    <scope>NUCLEOTIDE SEQUENCE [LARGE SCALE GENOMIC DNA]</scope>
    <source>
        <strain evidence="5 6">BP5796</strain>
    </source>
</reference>
<evidence type="ECO:0000259" key="4">
    <source>
        <dbReference type="Pfam" id="PF04825"/>
    </source>
</evidence>
<dbReference type="GO" id="GO:0007064">
    <property type="term" value="P:mitotic sister chromatid cohesion"/>
    <property type="evidence" value="ECO:0007669"/>
    <property type="project" value="TreeGrafter"/>
</dbReference>
<dbReference type="InterPro" id="IPR039781">
    <property type="entry name" value="Rad21/Rec8-like"/>
</dbReference>
<dbReference type="Pfam" id="PF04825">
    <property type="entry name" value="Rad21_Rec8_N"/>
    <property type="match status" value="1"/>
</dbReference>
<feature type="compositionally biased region" description="Polar residues" evidence="3">
    <location>
        <begin position="476"/>
        <end position="491"/>
    </location>
</feature>
<keyword evidence="2" id="KW-0539">Nucleus</keyword>
<dbReference type="GO" id="GO:0003682">
    <property type="term" value="F:chromatin binding"/>
    <property type="evidence" value="ECO:0007669"/>
    <property type="project" value="TreeGrafter"/>
</dbReference>
<proteinExistence type="predicted"/>
<protein>
    <recommendedName>
        <fullName evidence="4">Rad21/Rec8-like protein N-terminal domain-containing protein</fullName>
    </recommendedName>
</protein>
<dbReference type="GO" id="GO:0005634">
    <property type="term" value="C:nucleus"/>
    <property type="evidence" value="ECO:0007669"/>
    <property type="project" value="UniProtKB-SubCell"/>
</dbReference>
<sequence>MEPEAPLALRLQGNLLYGVSRVYSQQVGYVLADTQTAQNTIRALMKISSSNALDPGAGKTRPNQLILMDDPAFVPDMELLPFDFDLSQLERDIVAAGSSQQSLMSPGGRYHSSASVSQRSATLPGISLPSSSSFNAGFHLLQPEDPFGEPSTQKNLGITGRPFPNEEQNMFEELNLDFVIGEDGIMHDVTEEELQARRVSDPLLQGRKESDSAASAHVRREHQDVIAGLNNPLIDADGDFVMMQYDDDQILPYAAPFPVMSGANPSAPPRGHGPSATLSPLTPSSESGAEALQRARKPRRAKLMPVDQQLEYRNADLRSWQNCYLDNMAKAIKDRELHQTRKSAKKTAYQYVCGGGLGGVGNGVGFARLQGPLAGMFSGDALLEGLTGKVIGLKVSVERGTKRSLDEVTSGTTDSEPRRVRARQEEELGRGINMSFNDADGGMLGGNEDSSSIEIGRDAPSALDDHPPSSAMPWNMSASLHSHQRGQSSSIAGRGSQVASSLGAGARRSIIHSSPLIGRGSNIPGELEKFSLLQDESLPVQFGRSFEADSTNQSSDALLRKYNPSQAQGSQEQEFELFGTAAGVDTQTAASSQWMRSALDNESNNFFEYVRNSILEKSDHLAIDEDEDELQAAGEEAYYVSFEELFHPIQNSKVVAAQAFYHVLNLATRRRIWVKQLETAEGELEGEIRIGVVGVLA</sequence>
<comment type="subcellular location">
    <subcellularLocation>
        <location evidence="1">Nucleus</location>
    </subcellularLocation>
</comment>
<keyword evidence="6" id="KW-1185">Reference proteome</keyword>
<dbReference type="GO" id="GO:0030892">
    <property type="term" value="C:mitotic cohesin complex"/>
    <property type="evidence" value="ECO:0007669"/>
    <property type="project" value="TreeGrafter"/>
</dbReference>
<dbReference type="InterPro" id="IPR006910">
    <property type="entry name" value="Rad21_Rec8_N"/>
</dbReference>
<dbReference type="OrthoDB" id="5427633at2759"/>
<feature type="compositionally biased region" description="Low complexity" evidence="3">
    <location>
        <begin position="274"/>
        <end position="287"/>
    </location>
</feature>
<organism evidence="5 6">
    <name type="scientific">Coleophoma crateriformis</name>
    <dbReference type="NCBI Taxonomy" id="565419"/>
    <lineage>
        <taxon>Eukaryota</taxon>
        <taxon>Fungi</taxon>
        <taxon>Dikarya</taxon>
        <taxon>Ascomycota</taxon>
        <taxon>Pezizomycotina</taxon>
        <taxon>Leotiomycetes</taxon>
        <taxon>Helotiales</taxon>
        <taxon>Dermateaceae</taxon>
        <taxon>Coleophoma</taxon>
    </lineage>
</organism>
<evidence type="ECO:0000256" key="3">
    <source>
        <dbReference type="SAM" id="MobiDB-lite"/>
    </source>
</evidence>
<feature type="region of interest" description="Disordered" evidence="3">
    <location>
        <begin position="401"/>
        <end position="499"/>
    </location>
</feature>